<reference evidence="2" key="1">
    <citation type="submission" date="2016-10" db="EMBL/GenBank/DDBJ databases">
        <title>Draft genome sequences of four alkaliphilic bacteria belonging to the Anaerobacillus genus.</title>
        <authorList>
            <person name="Bassil N.M."/>
            <person name="Lloyd J.R."/>
        </authorList>
    </citation>
    <scope>NUCLEOTIDE SEQUENCE [LARGE SCALE GENOMIC DNA]</scope>
    <source>
        <strain evidence="2">NB2006</strain>
    </source>
</reference>
<dbReference type="EMBL" id="LQXD01000128">
    <property type="protein sequence ID" value="OIJ12342.1"/>
    <property type="molecule type" value="Genomic_DNA"/>
</dbReference>
<evidence type="ECO:0000256" key="1">
    <source>
        <dbReference type="SAM" id="Phobius"/>
    </source>
</evidence>
<sequence length="69" mass="8186">MLAEILKLAYDTARSPENENLLSFCSLFILCRRKEDAIKTKISNALLYMYNFFFVFLKFFVKSQHRLIA</sequence>
<name>A0A1S2LIK1_9BACI</name>
<organism evidence="2">
    <name type="scientific">Anaerobacillus isosaccharinicus</name>
    <dbReference type="NCBI Taxonomy" id="1532552"/>
    <lineage>
        <taxon>Bacteria</taxon>
        <taxon>Bacillati</taxon>
        <taxon>Bacillota</taxon>
        <taxon>Bacilli</taxon>
        <taxon>Bacillales</taxon>
        <taxon>Bacillaceae</taxon>
        <taxon>Anaerobacillus</taxon>
    </lineage>
</organism>
<dbReference type="AlphaFoldDB" id="A0A1S2LIK1"/>
<comment type="caution">
    <text evidence="2">The sequence shown here is derived from an EMBL/GenBank/DDBJ whole genome shotgun (WGS) entry which is preliminary data.</text>
</comment>
<keyword evidence="1" id="KW-1133">Transmembrane helix</keyword>
<evidence type="ECO:0000313" key="2">
    <source>
        <dbReference type="EMBL" id="OIJ12342.1"/>
    </source>
</evidence>
<protein>
    <submittedName>
        <fullName evidence="2">Uncharacterized protein</fullName>
    </submittedName>
</protein>
<accession>A0A1S2LIK1</accession>
<keyword evidence="1" id="KW-0812">Transmembrane</keyword>
<keyword evidence="1" id="KW-0472">Membrane</keyword>
<proteinExistence type="predicted"/>
<gene>
    <name evidence="2" type="ORF">AWH56_14045</name>
</gene>
<feature type="transmembrane region" description="Helical" evidence="1">
    <location>
        <begin position="42"/>
        <end position="61"/>
    </location>
</feature>